<comment type="caution">
    <text evidence="3">The sequence shown here is derived from an EMBL/GenBank/DDBJ whole genome shotgun (WGS) entry which is preliminary data.</text>
</comment>
<dbReference type="RefSeq" id="WP_154532659.1">
    <property type="nucleotide sequence ID" value="NZ_VUNG01000001.1"/>
</dbReference>
<evidence type="ECO:0000256" key="2">
    <source>
        <dbReference type="SAM" id="SignalP"/>
    </source>
</evidence>
<name>A0A7K0KBN6_9BACT</name>
<keyword evidence="2" id="KW-0732">Signal</keyword>
<protein>
    <submittedName>
        <fullName evidence="3">BACON domain-containing protein</fullName>
    </submittedName>
</protein>
<evidence type="ECO:0000313" key="3">
    <source>
        <dbReference type="EMBL" id="MST83248.1"/>
    </source>
</evidence>
<feature type="region of interest" description="Disordered" evidence="1">
    <location>
        <begin position="27"/>
        <end position="92"/>
    </location>
</feature>
<dbReference type="EMBL" id="VUNG01000001">
    <property type="protein sequence ID" value="MST83248.1"/>
    <property type="molecule type" value="Genomic_DNA"/>
</dbReference>
<feature type="compositionally biased region" description="Polar residues" evidence="1">
    <location>
        <begin position="51"/>
        <end position="67"/>
    </location>
</feature>
<feature type="compositionally biased region" description="Basic residues" evidence="1">
    <location>
        <begin position="77"/>
        <end position="92"/>
    </location>
</feature>
<feature type="signal peptide" evidence="2">
    <location>
        <begin position="1"/>
        <end position="26"/>
    </location>
</feature>
<reference evidence="3 4" key="1">
    <citation type="submission" date="2019-08" db="EMBL/GenBank/DDBJ databases">
        <title>In-depth cultivation of the pig gut microbiome towards novel bacterial diversity and tailored functional studies.</title>
        <authorList>
            <person name="Wylensek D."/>
            <person name="Hitch T.C.A."/>
            <person name="Clavel T."/>
        </authorList>
    </citation>
    <scope>NUCLEOTIDE SEQUENCE [LARGE SCALE GENOMIC DNA]</scope>
    <source>
        <strain evidence="3 4">LKV-178-WT-2A</strain>
    </source>
</reference>
<sequence>MNRTHFMLLRIGWLALLLIATLSLHAQPKPKRDKSKDRVAVVPQNLPKRISITQTEAQAKPSSSTRNTKTRKEVSSRKKAHHSKIRKSNVGRKRYRKNIRNATYLTVDYSDSPVRSVTCNSGNIELSVNTDGSQWFVRNVGSWYRVYRDWEKNTISIFYDSNSSHDTREDWFDVYSGNVTVRVRIVQEGLPMTASANIQNVTLTHDSYYESQRSLKADVSFSIKGAKGQKCVVVALVKNENGYYLNTPNEFNKYDKLMIISPQSVIPSSNSESYYRMSVYIPNNAIQIHKKRKTTFYLELKVFSFGTKEFISDSYLTGFMARKKRNNVETFNL</sequence>
<dbReference type="AlphaFoldDB" id="A0A7K0KBN6"/>
<feature type="chain" id="PRO_5029518811" evidence="2">
    <location>
        <begin position="27"/>
        <end position="333"/>
    </location>
</feature>
<dbReference type="Proteomes" id="UP000438914">
    <property type="component" value="Unassembled WGS sequence"/>
</dbReference>
<keyword evidence="4" id="KW-1185">Reference proteome</keyword>
<evidence type="ECO:0000256" key="1">
    <source>
        <dbReference type="SAM" id="MobiDB-lite"/>
    </source>
</evidence>
<accession>A0A7K0KBN6</accession>
<organism evidence="3 4">
    <name type="scientific">Hallella mizrahii</name>
    <dbReference type="NCBI Taxonomy" id="2606637"/>
    <lineage>
        <taxon>Bacteria</taxon>
        <taxon>Pseudomonadati</taxon>
        <taxon>Bacteroidota</taxon>
        <taxon>Bacteroidia</taxon>
        <taxon>Bacteroidales</taxon>
        <taxon>Prevotellaceae</taxon>
        <taxon>Hallella</taxon>
    </lineage>
</organism>
<gene>
    <name evidence="3" type="ORF">FYJ73_00845</name>
</gene>
<proteinExistence type="predicted"/>
<evidence type="ECO:0000313" key="4">
    <source>
        <dbReference type="Proteomes" id="UP000438914"/>
    </source>
</evidence>